<dbReference type="Proteomes" id="UP000006443">
    <property type="component" value="Unassembled WGS sequence"/>
</dbReference>
<evidence type="ECO:0000313" key="1">
    <source>
        <dbReference type="EMBL" id="EEG76060.1"/>
    </source>
</evidence>
<gene>
    <name evidence="1" type="ORF">DealDRAFT_3100</name>
</gene>
<dbReference type="AlphaFoldDB" id="C0GKU1"/>
<evidence type="ECO:0000313" key="2">
    <source>
        <dbReference type="Proteomes" id="UP000006443"/>
    </source>
</evidence>
<dbReference type="OrthoDB" id="417867at186801"/>
<proteinExistence type="predicted"/>
<comment type="caution">
    <text evidence="1">The sequence shown here is derived from an EMBL/GenBank/DDBJ whole genome shotgun (WGS) entry which is preliminary data.</text>
</comment>
<accession>C0GKU1</accession>
<protein>
    <submittedName>
        <fullName evidence="1">Uncharacterized protein</fullName>
    </submittedName>
</protein>
<dbReference type="EMBL" id="ACJM01000027">
    <property type="protein sequence ID" value="EEG76060.1"/>
    <property type="molecule type" value="Genomic_DNA"/>
</dbReference>
<name>C0GKU1_DETAL</name>
<reference evidence="1 2" key="1">
    <citation type="submission" date="2009-02" db="EMBL/GenBank/DDBJ databases">
        <title>Sequencing of the draft genome and assembly of Dethiobacter alkaliphilus AHT 1.</title>
        <authorList>
            <consortium name="US DOE Joint Genome Institute (JGI-PGF)"/>
            <person name="Lucas S."/>
            <person name="Copeland A."/>
            <person name="Lapidus A."/>
            <person name="Glavina del Rio T."/>
            <person name="Dalin E."/>
            <person name="Tice H."/>
            <person name="Bruce D."/>
            <person name="Goodwin L."/>
            <person name="Pitluck S."/>
            <person name="Larimer F."/>
            <person name="Land M.L."/>
            <person name="Hauser L."/>
            <person name="Muyzer G."/>
        </authorList>
    </citation>
    <scope>NUCLEOTIDE SEQUENCE [LARGE SCALE GENOMIC DNA]</scope>
    <source>
        <strain evidence="1 2">AHT 1</strain>
    </source>
</reference>
<dbReference type="RefSeq" id="WP_008519174.1">
    <property type="nucleotide sequence ID" value="NZ_ACJM01000027.1"/>
</dbReference>
<sequence>MLIKYIGTCFVCFDYIEEGKEYQIRKGGRLFHEQCVKKNPYDSYVLLEQKCAKEDRSD</sequence>
<organism evidence="1 2">
    <name type="scientific">Dethiobacter alkaliphilus AHT 1</name>
    <dbReference type="NCBI Taxonomy" id="555088"/>
    <lineage>
        <taxon>Bacteria</taxon>
        <taxon>Bacillati</taxon>
        <taxon>Bacillota</taxon>
        <taxon>Dethiobacteria</taxon>
        <taxon>Dethiobacterales</taxon>
        <taxon>Dethiobacteraceae</taxon>
        <taxon>Dethiobacter</taxon>
    </lineage>
</organism>
<dbReference type="STRING" id="555088.DealDRAFT_3100"/>
<keyword evidence="2" id="KW-1185">Reference proteome</keyword>